<dbReference type="GO" id="GO:0043190">
    <property type="term" value="C:ATP-binding cassette (ABC) transporter complex"/>
    <property type="evidence" value="ECO:0007669"/>
    <property type="project" value="InterPro"/>
</dbReference>
<organism evidence="6 7">
    <name type="scientific">Corynebacterium durum F0235</name>
    <dbReference type="NCBI Taxonomy" id="1035195"/>
    <lineage>
        <taxon>Bacteria</taxon>
        <taxon>Bacillati</taxon>
        <taxon>Actinomycetota</taxon>
        <taxon>Actinomycetes</taxon>
        <taxon>Mycobacteriales</taxon>
        <taxon>Corynebacteriaceae</taxon>
        <taxon>Corynebacterium</taxon>
    </lineage>
</organism>
<dbReference type="Gene3D" id="3.40.190.10">
    <property type="entry name" value="Periplasmic binding protein-like II"/>
    <property type="match status" value="1"/>
</dbReference>
<dbReference type="eggNOG" id="COG4166">
    <property type="taxonomic scope" value="Bacteria"/>
</dbReference>
<comment type="similarity">
    <text evidence="2">Belongs to the bacterial solute-binding protein 5 family.</text>
</comment>
<evidence type="ECO:0000256" key="4">
    <source>
        <dbReference type="SAM" id="SignalP"/>
    </source>
</evidence>
<dbReference type="Gene3D" id="3.10.105.10">
    <property type="entry name" value="Dipeptide-binding Protein, Domain 3"/>
    <property type="match status" value="1"/>
</dbReference>
<dbReference type="GO" id="GO:0042597">
    <property type="term" value="C:periplasmic space"/>
    <property type="evidence" value="ECO:0007669"/>
    <property type="project" value="UniProtKB-ARBA"/>
</dbReference>
<feature type="signal peptide" evidence="4">
    <location>
        <begin position="1"/>
        <end position="20"/>
    </location>
</feature>
<sequence length="525" mass="57211">MTLKKTIAVLTAAALAVGMAACSSGSGGSGGDGNYIVVNGSEPQHPLLPGDTNENGGGRIIDMINSGLMYYDAEGKAKKDLAESIELEGEKTYRITLKDGMSFSDDTPIKADNFVKAWNYVVEHDQLGSSYFESIQGYESGKPMEGLKVVDDKTFTVELNQPEADFPNRLGYTAFFPLPDSAFDDMDAYGEKPVSSGPYKLQEWSHNESATIVPNDSYKGDRKAQNEGVKFVFYPQLDPAYADLLAGQLDVLDAVPDSAMTSFQQELGDRAVNESVALFQSFTIPQKLEHFSGEEGKLRRQAISLAINREEVTEKIFNKTRTPAKDFTTPVAEGYSADIAGNDVLAYNPEKAKELWAKADEMSPFTGEFSIAYNADGGHQGWVDAVANSIKNTLGIEAVGNPYPDFKSLRDDITNRTISGAFRSGWQGDYPGLGNFLAPLYGTGGSSNDGDYSNPDFDAKLKEAASAKTSEESNALYNQSQETLFKDLPAIPLWYANVTGGYSENVSNVDFGWNTTPLYYKITRK</sequence>
<evidence type="ECO:0000256" key="1">
    <source>
        <dbReference type="ARBA" id="ARBA00004193"/>
    </source>
</evidence>
<protein>
    <submittedName>
        <fullName evidence="6">ABC transporter, substrate-binding protein, family 5</fullName>
    </submittedName>
</protein>
<name>L1MN33_9CORY</name>
<dbReference type="PATRIC" id="fig|1035195.3.peg.121"/>
<dbReference type="PROSITE" id="PS51257">
    <property type="entry name" value="PROKAR_LIPOPROTEIN"/>
    <property type="match status" value="1"/>
</dbReference>
<dbReference type="GO" id="GO:0015833">
    <property type="term" value="P:peptide transport"/>
    <property type="evidence" value="ECO:0007669"/>
    <property type="project" value="TreeGrafter"/>
</dbReference>
<dbReference type="Pfam" id="PF00496">
    <property type="entry name" value="SBP_bac_5"/>
    <property type="match status" value="1"/>
</dbReference>
<dbReference type="EMBL" id="AMEM01000005">
    <property type="protein sequence ID" value="EKX92465.1"/>
    <property type="molecule type" value="Genomic_DNA"/>
</dbReference>
<dbReference type="InterPro" id="IPR030678">
    <property type="entry name" value="Peptide/Ni-bd"/>
</dbReference>
<dbReference type="CDD" id="cd00995">
    <property type="entry name" value="PBP2_NikA_DppA_OppA_like"/>
    <property type="match status" value="1"/>
</dbReference>
<evidence type="ECO:0000256" key="2">
    <source>
        <dbReference type="ARBA" id="ARBA00005695"/>
    </source>
</evidence>
<feature type="chain" id="PRO_5038373777" evidence="4">
    <location>
        <begin position="21"/>
        <end position="525"/>
    </location>
</feature>
<dbReference type="GO" id="GO:1904680">
    <property type="term" value="F:peptide transmembrane transporter activity"/>
    <property type="evidence" value="ECO:0007669"/>
    <property type="project" value="TreeGrafter"/>
</dbReference>
<proteinExistence type="inferred from homology"/>
<comment type="caution">
    <text evidence="6">The sequence shown here is derived from an EMBL/GenBank/DDBJ whole genome shotgun (WGS) entry which is preliminary data.</text>
</comment>
<dbReference type="InterPro" id="IPR000914">
    <property type="entry name" value="SBP_5_dom"/>
</dbReference>
<dbReference type="HOGENOM" id="CLU_017028_0_3_11"/>
<dbReference type="Proteomes" id="UP000010445">
    <property type="component" value="Unassembled WGS sequence"/>
</dbReference>
<keyword evidence="3 4" id="KW-0732">Signal</keyword>
<comment type="subcellular location">
    <subcellularLocation>
        <location evidence="1">Cell membrane</location>
        <topology evidence="1">Lipid-anchor</topology>
    </subcellularLocation>
</comment>
<evidence type="ECO:0000313" key="7">
    <source>
        <dbReference type="Proteomes" id="UP000010445"/>
    </source>
</evidence>
<keyword evidence="7" id="KW-1185">Reference proteome</keyword>
<dbReference type="InterPro" id="IPR023765">
    <property type="entry name" value="SBP_5_CS"/>
</dbReference>
<dbReference type="PIRSF" id="PIRSF002741">
    <property type="entry name" value="MppA"/>
    <property type="match status" value="1"/>
</dbReference>
<dbReference type="AlphaFoldDB" id="L1MN33"/>
<gene>
    <name evidence="6" type="ORF">HMPREF9997_00131</name>
</gene>
<dbReference type="InterPro" id="IPR039424">
    <property type="entry name" value="SBP_5"/>
</dbReference>
<dbReference type="PANTHER" id="PTHR30290">
    <property type="entry name" value="PERIPLASMIC BINDING COMPONENT OF ABC TRANSPORTER"/>
    <property type="match status" value="1"/>
</dbReference>
<dbReference type="PANTHER" id="PTHR30290:SF83">
    <property type="entry name" value="ABC TRANSPORTER SUBSTRATE-BINDING PROTEIN"/>
    <property type="match status" value="1"/>
</dbReference>
<dbReference type="STRING" id="1035195.HMPREF9997_00131"/>
<dbReference type="Gene3D" id="3.90.76.10">
    <property type="entry name" value="Dipeptide-binding Protein, Domain 1"/>
    <property type="match status" value="1"/>
</dbReference>
<dbReference type="RefSeq" id="WP_006061828.1">
    <property type="nucleotide sequence ID" value="NZ_KB290821.1"/>
</dbReference>
<dbReference type="PROSITE" id="PS01040">
    <property type="entry name" value="SBP_BACTERIAL_5"/>
    <property type="match status" value="1"/>
</dbReference>
<dbReference type="SUPFAM" id="SSF53850">
    <property type="entry name" value="Periplasmic binding protein-like II"/>
    <property type="match status" value="1"/>
</dbReference>
<evidence type="ECO:0000259" key="5">
    <source>
        <dbReference type="Pfam" id="PF00496"/>
    </source>
</evidence>
<evidence type="ECO:0000313" key="6">
    <source>
        <dbReference type="EMBL" id="EKX92465.1"/>
    </source>
</evidence>
<dbReference type="OrthoDB" id="9046151at2"/>
<accession>L1MN33</accession>
<feature type="domain" description="Solute-binding protein family 5" evidence="5">
    <location>
        <begin position="78"/>
        <end position="447"/>
    </location>
</feature>
<reference evidence="6 7" key="1">
    <citation type="submission" date="2012-05" db="EMBL/GenBank/DDBJ databases">
        <authorList>
            <person name="Weinstock G."/>
            <person name="Sodergren E."/>
            <person name="Lobos E.A."/>
            <person name="Fulton L."/>
            <person name="Fulton R."/>
            <person name="Courtney L."/>
            <person name="Fronick C."/>
            <person name="O'Laughlin M."/>
            <person name="Godfrey J."/>
            <person name="Wilson R.M."/>
            <person name="Miner T."/>
            <person name="Farmer C."/>
            <person name="Delehaunty K."/>
            <person name="Cordes M."/>
            <person name="Minx P."/>
            <person name="Tomlinson C."/>
            <person name="Chen J."/>
            <person name="Wollam A."/>
            <person name="Pepin K.H."/>
            <person name="Bhonagiri V."/>
            <person name="Zhang X."/>
            <person name="Suruliraj S."/>
            <person name="Warren W."/>
            <person name="Mitreva M."/>
            <person name="Mardis E.R."/>
            <person name="Wilson R.K."/>
        </authorList>
    </citation>
    <scope>NUCLEOTIDE SEQUENCE [LARGE SCALE GENOMIC DNA]</scope>
    <source>
        <strain evidence="6 7">F0235</strain>
    </source>
</reference>
<evidence type="ECO:0000256" key="3">
    <source>
        <dbReference type="ARBA" id="ARBA00022729"/>
    </source>
</evidence>